<comment type="caution">
    <text evidence="3">The sequence shown here is derived from an EMBL/GenBank/DDBJ whole genome shotgun (WGS) entry which is preliminary data.</text>
</comment>
<sequence>MKLRTLVISLLALLVGTGVQAQSLADAEASMEYYLPQDVEYDESIPTPQEVLGMVPGEWHVRHDQLVQYMHAVAEASKRVTIHKFGETYEDRDLVYLTVTAPSNHQNIDQIREEHVALTDPAKSGELNTADMPIVLYMGYSIHGDEPSGSNASMLVAYYMAAAQGQEIEEKLQNSVILLDPSLNPDGLNRFASWANTHKSKNTVADPNSMELNQRWPSGRTNHYWFDLNRDWMLVQHPTSQGRIDNFHKWKPNILTDHHEMGTNSTFFFQPGIQSRTHPITPEKNQNLTKAIADYHAEIFDENQRLYYSQESFDDFYYGKGSTYPDVNGSIGILFEQASSRGHAQESEHGVLKFPFTIKNQFLTSLSTWEASQNLRQEILNYQRNFYKQAKEAGEDADIEGYVFGTDDDQARTYHLAELLRRHKVDLYDLNQDITVDGKNFKSGSSYMIPSDQKQYRFVKALFERRTTFTDSLFYDVSTWTMPYAFNLPFAELQGRDYSDDLLGNKVDGLPEFPNGEVLGGKSDYAYVFEWDEYYSPRAVNRLLEAGVRVKVASKPFTGVTADGTHEFDYGTILVPLGPQSVDQEKIYKLVQKAAGEDGLTVYSVGTGLTPNGIDLGSGSFETLEQPSVALLSGDGASPYEAGEVWHLLDQRFEMPPTLFPMDRVERADLDRYNVMVMVSGSYDNLSDRATKKIKRWTQNGGTLITTKYANNWAERNGLANIEYLNGDEESEEEQEVTPKPYADMSQARGAQYIGGTIFDTKLDLTHPLGYGYNDEDLTVFRNSTLFIKKAENPYATPLYYTEDPLASGYVSDENLEKLSGTAAVVVSDVGSGRVISMTDNPNFRAFWFGTNKLFMNAIFFGQTIDGGSGN</sequence>
<dbReference type="GO" id="GO:0004181">
    <property type="term" value="F:metallocarboxypeptidase activity"/>
    <property type="evidence" value="ECO:0007669"/>
    <property type="project" value="InterPro"/>
</dbReference>
<dbReference type="GO" id="GO:0006508">
    <property type="term" value="P:proteolysis"/>
    <property type="evidence" value="ECO:0007669"/>
    <property type="project" value="InterPro"/>
</dbReference>
<dbReference type="EMBL" id="NSKE01000003">
    <property type="protein sequence ID" value="PAU94704.1"/>
    <property type="molecule type" value="Genomic_DNA"/>
</dbReference>
<keyword evidence="3" id="KW-0378">Hydrolase</keyword>
<feature type="domain" description="Peptidase M14" evidence="2">
    <location>
        <begin position="60"/>
        <end position="346"/>
    </location>
</feature>
<dbReference type="AlphaFoldDB" id="A0A2A2GCK0"/>
<feature type="chain" id="PRO_5012494299" evidence="1">
    <location>
        <begin position="22"/>
        <end position="871"/>
    </location>
</feature>
<feature type="signal peptide" evidence="1">
    <location>
        <begin position="1"/>
        <end position="21"/>
    </location>
</feature>
<evidence type="ECO:0000313" key="4">
    <source>
        <dbReference type="Proteomes" id="UP000218831"/>
    </source>
</evidence>
<evidence type="ECO:0000313" key="3">
    <source>
        <dbReference type="EMBL" id="PAU94704.1"/>
    </source>
</evidence>
<accession>A0A2A2GCK0</accession>
<protein>
    <submittedName>
        <fullName evidence="3">Zinc carboxypeptidase</fullName>
    </submittedName>
</protein>
<dbReference type="SUPFAM" id="SSF53187">
    <property type="entry name" value="Zn-dependent exopeptidases"/>
    <property type="match status" value="1"/>
</dbReference>
<dbReference type="GO" id="GO:0008270">
    <property type="term" value="F:zinc ion binding"/>
    <property type="evidence" value="ECO:0007669"/>
    <property type="project" value="InterPro"/>
</dbReference>
<dbReference type="SUPFAM" id="SSF52317">
    <property type="entry name" value="Class I glutamine amidotransferase-like"/>
    <property type="match status" value="1"/>
</dbReference>
<organism evidence="3 4">
    <name type="scientific">Fodinibius salipaludis</name>
    <dbReference type="NCBI Taxonomy" id="2032627"/>
    <lineage>
        <taxon>Bacteria</taxon>
        <taxon>Pseudomonadati</taxon>
        <taxon>Balneolota</taxon>
        <taxon>Balneolia</taxon>
        <taxon>Balneolales</taxon>
        <taxon>Balneolaceae</taxon>
        <taxon>Fodinibius</taxon>
    </lineage>
</organism>
<dbReference type="OrthoDB" id="9758209at2"/>
<name>A0A2A2GCK0_9BACT</name>
<dbReference type="Proteomes" id="UP000218831">
    <property type="component" value="Unassembled WGS sequence"/>
</dbReference>
<gene>
    <name evidence="3" type="ORF">CK503_04315</name>
</gene>
<dbReference type="InterPro" id="IPR029062">
    <property type="entry name" value="Class_I_gatase-like"/>
</dbReference>
<keyword evidence="1" id="KW-0732">Signal</keyword>
<dbReference type="CDD" id="cd03143">
    <property type="entry name" value="A4_beta-galactosidase_middle_domain"/>
    <property type="match status" value="1"/>
</dbReference>
<keyword evidence="4" id="KW-1185">Reference proteome</keyword>
<dbReference type="Gene3D" id="3.40.630.10">
    <property type="entry name" value="Zn peptidases"/>
    <property type="match status" value="1"/>
</dbReference>
<proteinExistence type="predicted"/>
<evidence type="ECO:0000259" key="2">
    <source>
        <dbReference type="SMART" id="SM00631"/>
    </source>
</evidence>
<reference evidence="3 4" key="1">
    <citation type="submission" date="2017-08" db="EMBL/GenBank/DDBJ databases">
        <title>Aliifodinibius alkalisoli sp. nov., isolated from saline alkaline soil.</title>
        <authorList>
            <person name="Liu D."/>
            <person name="Zhang G."/>
        </authorList>
    </citation>
    <scope>NUCLEOTIDE SEQUENCE [LARGE SCALE GENOMIC DNA]</scope>
    <source>
        <strain evidence="3 4">WN023</strain>
    </source>
</reference>
<dbReference type="Pfam" id="PF00246">
    <property type="entry name" value="Peptidase_M14"/>
    <property type="match status" value="1"/>
</dbReference>
<dbReference type="Gene3D" id="3.40.50.880">
    <property type="match status" value="1"/>
</dbReference>
<evidence type="ECO:0000256" key="1">
    <source>
        <dbReference type="SAM" id="SignalP"/>
    </source>
</evidence>
<keyword evidence="3" id="KW-0645">Protease</keyword>
<dbReference type="InterPro" id="IPR000834">
    <property type="entry name" value="Peptidase_M14"/>
</dbReference>
<dbReference type="RefSeq" id="WP_095605570.1">
    <property type="nucleotide sequence ID" value="NZ_NSKE01000003.1"/>
</dbReference>
<dbReference type="SMART" id="SM00631">
    <property type="entry name" value="Zn_pept"/>
    <property type="match status" value="1"/>
</dbReference>
<keyword evidence="3" id="KW-0121">Carboxypeptidase</keyword>